<dbReference type="AlphaFoldDB" id="A0A1G4KLU9"/>
<name>A0A1G4KLU9_9SACH</name>
<sequence>MGLRESLGKRSHEVTPASEYQRKRFRSPQGDQTSSNRKVILPIFEPSGLLALDSHSKEGIQLQHVEPHDSVSPTAFYVKNSVPLRKQTHFQAIVYDDSDEAYAAKFDLLDRSNYLVGRKLTFDDKLEEENDDSREIVLAQIPIPEETCSKQHCVIQFRNREGRLKPYVIDLDSSNGTLLNGVALPRARYVELKNEDVLRFSTNESESGHFLMFLSA</sequence>
<keyword evidence="4" id="KW-1185">Reference proteome</keyword>
<proteinExistence type="predicted"/>
<reference evidence="4" key="1">
    <citation type="submission" date="2016-03" db="EMBL/GenBank/DDBJ databases">
        <authorList>
            <person name="Devillers Hugo."/>
        </authorList>
    </citation>
    <scope>NUCLEOTIDE SEQUENCE [LARGE SCALE GENOMIC DNA]</scope>
</reference>
<evidence type="ECO:0000259" key="2">
    <source>
        <dbReference type="PROSITE" id="PS50006"/>
    </source>
</evidence>
<evidence type="ECO:0000313" key="4">
    <source>
        <dbReference type="Proteomes" id="UP000189911"/>
    </source>
</evidence>
<feature type="region of interest" description="Disordered" evidence="1">
    <location>
        <begin position="1"/>
        <end position="38"/>
    </location>
</feature>
<feature type="domain" description="FHA" evidence="2">
    <location>
        <begin position="114"/>
        <end position="184"/>
    </location>
</feature>
<accession>A0A1G4KLU9</accession>
<dbReference type="Pfam" id="PF00498">
    <property type="entry name" value="FHA"/>
    <property type="match status" value="1"/>
</dbReference>
<feature type="compositionally biased region" description="Basic and acidic residues" evidence="1">
    <location>
        <begin position="1"/>
        <end position="13"/>
    </location>
</feature>
<dbReference type="SMART" id="SM00240">
    <property type="entry name" value="FHA"/>
    <property type="match status" value="1"/>
</dbReference>
<dbReference type="InterPro" id="IPR008984">
    <property type="entry name" value="SMAD_FHA_dom_sf"/>
</dbReference>
<evidence type="ECO:0000256" key="1">
    <source>
        <dbReference type="SAM" id="MobiDB-lite"/>
    </source>
</evidence>
<dbReference type="InterPro" id="IPR000253">
    <property type="entry name" value="FHA_dom"/>
</dbReference>
<evidence type="ECO:0000313" key="3">
    <source>
        <dbReference type="EMBL" id="SCV05509.1"/>
    </source>
</evidence>
<dbReference type="OrthoDB" id="444265at2759"/>
<gene>
    <name evidence="3" type="ORF">LANO_0H09054G</name>
</gene>
<dbReference type="SUPFAM" id="SSF49879">
    <property type="entry name" value="SMAD/FHA domain"/>
    <property type="match status" value="1"/>
</dbReference>
<organism evidence="3 4">
    <name type="scientific">Lachancea nothofagi CBS 11611</name>
    <dbReference type="NCBI Taxonomy" id="1266666"/>
    <lineage>
        <taxon>Eukaryota</taxon>
        <taxon>Fungi</taxon>
        <taxon>Dikarya</taxon>
        <taxon>Ascomycota</taxon>
        <taxon>Saccharomycotina</taxon>
        <taxon>Saccharomycetes</taxon>
        <taxon>Saccharomycetales</taxon>
        <taxon>Saccharomycetaceae</taxon>
        <taxon>Lachancea</taxon>
    </lineage>
</organism>
<dbReference type="Gene3D" id="2.60.200.20">
    <property type="match status" value="1"/>
</dbReference>
<dbReference type="PANTHER" id="PTHR23308">
    <property type="entry name" value="NUCLEAR INHIBITOR OF PROTEIN PHOSPHATASE-1"/>
    <property type="match status" value="1"/>
</dbReference>
<protein>
    <submittedName>
        <fullName evidence="3">LANO_0H09054g1_1</fullName>
    </submittedName>
</protein>
<dbReference type="Proteomes" id="UP000189911">
    <property type="component" value="Chromosome H"/>
</dbReference>
<dbReference type="EMBL" id="LT598447">
    <property type="protein sequence ID" value="SCV05509.1"/>
    <property type="molecule type" value="Genomic_DNA"/>
</dbReference>
<dbReference type="PROSITE" id="PS50006">
    <property type="entry name" value="FHA_DOMAIN"/>
    <property type="match status" value="1"/>
</dbReference>
<dbReference type="InterPro" id="IPR050923">
    <property type="entry name" value="Cell_Proc_Reg/RNA_Proc"/>
</dbReference>